<dbReference type="InterPro" id="IPR036390">
    <property type="entry name" value="WH_DNA-bd_sf"/>
</dbReference>
<protein>
    <submittedName>
        <fullName evidence="1">Uncharacterized protein</fullName>
    </submittedName>
</protein>
<dbReference type="SUPFAM" id="SSF46785">
    <property type="entry name" value="Winged helix' DNA-binding domain"/>
    <property type="match status" value="1"/>
</dbReference>
<reference evidence="1" key="2">
    <citation type="submission" date="2020-09" db="EMBL/GenBank/DDBJ databases">
        <authorList>
            <person name="Sun Q."/>
            <person name="Ohkuma M."/>
        </authorList>
    </citation>
    <scope>NUCLEOTIDE SEQUENCE</scope>
    <source>
        <strain evidence="1">JCM 13919</strain>
    </source>
</reference>
<gene>
    <name evidence="1" type="ORF">GCM10007966_15730</name>
</gene>
<dbReference type="Proteomes" id="UP000630149">
    <property type="component" value="Unassembled WGS sequence"/>
</dbReference>
<comment type="caution">
    <text evidence="1">The sequence shown here is derived from an EMBL/GenBank/DDBJ whole genome shotgun (WGS) entry which is preliminary data.</text>
</comment>
<dbReference type="AlphaFoldDB" id="A0A917JY37"/>
<keyword evidence="2" id="KW-1185">Reference proteome</keyword>
<name>A0A917JY37_9GAMM</name>
<reference evidence="1" key="1">
    <citation type="journal article" date="2014" name="Int. J. Syst. Evol. Microbiol.">
        <title>Complete genome sequence of Corynebacterium casei LMG S-19264T (=DSM 44701T), isolated from a smear-ripened cheese.</title>
        <authorList>
            <consortium name="US DOE Joint Genome Institute (JGI-PGF)"/>
            <person name="Walter F."/>
            <person name="Albersmeier A."/>
            <person name="Kalinowski J."/>
            <person name="Ruckert C."/>
        </authorList>
    </citation>
    <scope>NUCLEOTIDE SEQUENCE</scope>
    <source>
        <strain evidence="1">JCM 13919</strain>
    </source>
</reference>
<accession>A0A917JY37</accession>
<sequence length="187" mass="20808">MSIKPQDIVVLAKLLAKKPNDDWSQNSLAYELCLSPSQINSAFKRLVDAGFLTPYQSTERPKPILQACEEFFLHGLKYIFPAKLGEIVRGIPTSYAAPSLNEQIIRGNDPVPVWPYGAGEERGVALKPLYSSVPESITKHPDPLFYDLLTLIDAIRSGRAREKHLAMQQLSELLKSKATKSKMTGNL</sequence>
<organism evidence="1 2">
    <name type="scientific">Legionella impletisoli</name>
    <dbReference type="NCBI Taxonomy" id="343510"/>
    <lineage>
        <taxon>Bacteria</taxon>
        <taxon>Pseudomonadati</taxon>
        <taxon>Pseudomonadota</taxon>
        <taxon>Gammaproteobacteria</taxon>
        <taxon>Legionellales</taxon>
        <taxon>Legionellaceae</taxon>
        <taxon>Legionella</taxon>
    </lineage>
</organism>
<proteinExistence type="predicted"/>
<dbReference type="OrthoDB" id="194359at2"/>
<evidence type="ECO:0000313" key="1">
    <source>
        <dbReference type="EMBL" id="GGI87839.1"/>
    </source>
</evidence>
<evidence type="ECO:0000313" key="2">
    <source>
        <dbReference type="Proteomes" id="UP000630149"/>
    </source>
</evidence>
<dbReference type="RefSeq" id="WP_131776859.1">
    <property type="nucleotide sequence ID" value="NZ_BMOB01000006.1"/>
</dbReference>
<dbReference type="EMBL" id="BMOB01000006">
    <property type="protein sequence ID" value="GGI87839.1"/>
    <property type="molecule type" value="Genomic_DNA"/>
</dbReference>